<keyword evidence="4 8" id="KW-0689">Ribosomal protein</keyword>
<dbReference type="GO" id="GO:0003735">
    <property type="term" value="F:structural constituent of ribosome"/>
    <property type="evidence" value="ECO:0000318"/>
    <property type="project" value="GO_Central"/>
</dbReference>
<dbReference type="GO" id="GO:0005763">
    <property type="term" value="C:mitochondrial small ribosomal subunit"/>
    <property type="evidence" value="ECO:0000318"/>
    <property type="project" value="GO_Central"/>
</dbReference>
<dbReference type="STRING" id="227321.Q5B6T6"/>
<dbReference type="FunCoup" id="Q5B6T6">
    <property type="interactions" value="79"/>
</dbReference>
<reference evidence="9" key="1">
    <citation type="journal article" date="2005" name="Nature">
        <title>Sequencing of Aspergillus nidulans and comparative analysis with A. fumigatus and A. oryzae.</title>
        <authorList>
            <person name="Galagan J.E."/>
            <person name="Calvo S.E."/>
            <person name="Cuomo C."/>
            <person name="Ma L.J."/>
            <person name="Wortman J.R."/>
            <person name="Batzoglou S."/>
            <person name="Lee S.I."/>
            <person name="Basturkmen M."/>
            <person name="Spevak C.C."/>
            <person name="Clutterbuck J."/>
            <person name="Kapitonov V."/>
            <person name="Jurka J."/>
            <person name="Scazzocchio C."/>
            <person name="Farman M."/>
            <person name="Butler J."/>
            <person name="Purcell S."/>
            <person name="Harris S."/>
            <person name="Braus G.H."/>
            <person name="Draht O."/>
            <person name="Busch S."/>
            <person name="D'Enfert C."/>
            <person name="Bouchier C."/>
            <person name="Goldman G.H."/>
            <person name="Bell-Pedersen D."/>
            <person name="Griffiths-Jones S."/>
            <person name="Doonan J.H."/>
            <person name="Yu J."/>
            <person name="Vienken K."/>
            <person name="Pain A."/>
            <person name="Freitag M."/>
            <person name="Selker E.U."/>
            <person name="Archer D.B."/>
            <person name="Penalva M.A."/>
            <person name="Oakley B.R."/>
            <person name="Momany M."/>
            <person name="Tanaka T."/>
            <person name="Kumagai T."/>
            <person name="Asai K."/>
            <person name="Machida M."/>
            <person name="Nierman W.C."/>
            <person name="Denning D.W."/>
            <person name="Caddick M."/>
            <person name="Hynes M."/>
            <person name="Paoletti M."/>
            <person name="Fischer R."/>
            <person name="Miller B."/>
            <person name="Dyer P."/>
            <person name="Sachs M.S."/>
            <person name="Osmani S.A."/>
            <person name="Birren B.W."/>
        </authorList>
    </citation>
    <scope>NUCLEOTIDE SEQUENCE [LARGE SCALE GENOMIC DNA]</scope>
    <source>
        <strain evidence="9">FGSC A4 / ATCC 38163 / CBS 112.46 / NRRL 194 / M139</strain>
    </source>
</reference>
<comment type="similarity">
    <text evidence="2">Belongs to the mitochondrion-specific ribosomal protein mS29 family.</text>
</comment>
<sequence>MASSFCSGCLTRLRQGPRAVLPPTTAVSRAAFHTSTALHRAVQKPKVSGHEGPKYRVGAAVKIKKKKPMEKSRPPAVGERKALRKRIILSNPNALEVEGMQELNGETMVDSRLRGQVLALPVPMIDQLRAVQAFKTSQGWSIFRRPGTVLRRETLEMGRLFDNISGEAAGSRTVVKKIITGQRKTGKSVHLLQAMAMGFTKEWVVITVPEARDLVTGTTSYAPLSEEEPNAYVQNAVTAALLSRTVTANQKVLSALHISQHHPALSAVKPGMTLEDLAKLGIQDQANAWPVFKALWAELTATSAVPGLEKNFRPRPPTLVTVDGLDHWMQNSAYRNAKHEPIHAHDFVFVRHFLNLLMPGKGKSTLPNGGALLYATSSSNSPSIYAFDVALKQVAARHAGVDPSSSEFPTPRPYSNPDPRVLEAFNSPKPTAAKEGMLDVQELGGLTKDEARGYLEYFARSGLLRETVSNESASEKWTLAGGGVIGELEKLGRRLRVAA</sequence>
<dbReference type="InParanoid" id="Q5B6T6"/>
<keyword evidence="6" id="KW-0687">Ribonucleoprotein</keyword>
<dbReference type="PANTHER" id="PTHR12810">
    <property type="entry name" value="MITOCHONDRIAL 28S RIBOSOMAL PROTEIN S29"/>
    <property type="match status" value="1"/>
</dbReference>
<dbReference type="EMBL" id="BN001302">
    <property type="protein sequence ID" value="CBF75486.1"/>
    <property type="molecule type" value="Genomic_DNA"/>
</dbReference>
<protein>
    <recommendedName>
        <fullName evidence="7">Small ribosomal subunit protein mS29</fullName>
    </recommendedName>
</protein>
<dbReference type="InterPro" id="IPR019368">
    <property type="entry name" value="Ribosomal_mS29"/>
</dbReference>
<dbReference type="Proteomes" id="UP000000560">
    <property type="component" value="Chromosome II"/>
</dbReference>
<evidence type="ECO:0000256" key="5">
    <source>
        <dbReference type="ARBA" id="ARBA00023128"/>
    </source>
</evidence>
<evidence type="ECO:0000313" key="9">
    <source>
        <dbReference type="Proteomes" id="UP000000560"/>
    </source>
</evidence>
<evidence type="ECO:0000256" key="2">
    <source>
        <dbReference type="ARBA" id="ARBA00009863"/>
    </source>
</evidence>
<keyword evidence="3" id="KW-0809">Transit peptide</keyword>
<evidence type="ECO:0000256" key="1">
    <source>
        <dbReference type="ARBA" id="ARBA00004173"/>
    </source>
</evidence>
<evidence type="ECO:0000256" key="4">
    <source>
        <dbReference type="ARBA" id="ARBA00022980"/>
    </source>
</evidence>
<accession>C8V7A5</accession>
<dbReference type="OMA" id="GLAHWMT"/>
<proteinExistence type="inferred from homology"/>
<name>Q5B6T6_EMENI</name>
<dbReference type="HOGENOM" id="CLU_046315_1_0_1"/>
<accession>Q5B6T6</accession>
<evidence type="ECO:0000256" key="7">
    <source>
        <dbReference type="ARBA" id="ARBA00035140"/>
    </source>
</evidence>
<dbReference type="PANTHER" id="PTHR12810:SF0">
    <property type="entry name" value="SMALL RIBOSOMAL SUBUNIT PROTEIN MS29"/>
    <property type="match status" value="1"/>
</dbReference>
<evidence type="ECO:0000313" key="8">
    <source>
        <dbReference type="EMBL" id="CBF75486.1"/>
    </source>
</evidence>
<evidence type="ECO:0000256" key="6">
    <source>
        <dbReference type="ARBA" id="ARBA00023274"/>
    </source>
</evidence>
<dbReference type="OrthoDB" id="274828at2759"/>
<gene>
    <name evidence="8" type="ORF">ANIA_03744</name>
</gene>
<keyword evidence="5" id="KW-0496">Mitochondrion</keyword>
<organism evidence="8 9">
    <name type="scientific">Emericella nidulans (strain FGSC A4 / ATCC 38163 / CBS 112.46 / NRRL 194 / M139)</name>
    <name type="common">Aspergillus nidulans</name>
    <dbReference type="NCBI Taxonomy" id="227321"/>
    <lineage>
        <taxon>Eukaryota</taxon>
        <taxon>Fungi</taxon>
        <taxon>Dikarya</taxon>
        <taxon>Ascomycota</taxon>
        <taxon>Pezizomycotina</taxon>
        <taxon>Eurotiomycetes</taxon>
        <taxon>Eurotiomycetidae</taxon>
        <taxon>Eurotiales</taxon>
        <taxon>Aspergillaceae</taxon>
        <taxon>Aspergillus</taxon>
        <taxon>Aspergillus subgen. Nidulantes</taxon>
    </lineage>
</organism>
<comment type="subcellular location">
    <subcellularLocation>
        <location evidence="1">Mitochondrion</location>
    </subcellularLocation>
</comment>
<evidence type="ECO:0000256" key="3">
    <source>
        <dbReference type="ARBA" id="ARBA00022946"/>
    </source>
</evidence>
<dbReference type="eggNOG" id="KOG3928">
    <property type="taxonomic scope" value="Eukaryota"/>
</dbReference>
<dbReference type="KEGG" id="ani:ANIA_03744"/>
<reference evidence="9" key="2">
    <citation type="journal article" date="2009" name="Fungal Genet. Biol.">
        <title>The 2008 update of the Aspergillus nidulans genome annotation: a community effort.</title>
        <authorList>
            <person name="Wortman J.R."/>
            <person name="Gilsenan J.M."/>
            <person name="Joardar V."/>
            <person name="Deegan J."/>
            <person name="Clutterbuck J."/>
            <person name="Andersen M.R."/>
            <person name="Archer D."/>
            <person name="Bencina M."/>
            <person name="Braus G."/>
            <person name="Coutinho P."/>
            <person name="von Dohren H."/>
            <person name="Doonan J."/>
            <person name="Driessen A.J."/>
            <person name="Durek P."/>
            <person name="Espeso E."/>
            <person name="Fekete E."/>
            <person name="Flipphi M."/>
            <person name="Estrada C.G."/>
            <person name="Geysens S."/>
            <person name="Goldman G."/>
            <person name="de Groot P.W."/>
            <person name="Hansen K."/>
            <person name="Harris S.D."/>
            <person name="Heinekamp T."/>
            <person name="Helmstaedt K."/>
            <person name="Henrissat B."/>
            <person name="Hofmann G."/>
            <person name="Homan T."/>
            <person name="Horio T."/>
            <person name="Horiuchi H."/>
            <person name="James S."/>
            <person name="Jones M."/>
            <person name="Karaffa L."/>
            <person name="Karanyi Z."/>
            <person name="Kato M."/>
            <person name="Keller N."/>
            <person name="Kelly D.E."/>
            <person name="Kiel J.A."/>
            <person name="Kim J.M."/>
            <person name="van der Klei I.J."/>
            <person name="Klis F.M."/>
            <person name="Kovalchuk A."/>
            <person name="Krasevec N."/>
            <person name="Kubicek C.P."/>
            <person name="Liu B."/>
            <person name="Maccabe A."/>
            <person name="Meyer V."/>
            <person name="Mirabito P."/>
            <person name="Miskei M."/>
            <person name="Mos M."/>
            <person name="Mullins J."/>
            <person name="Nelson D.R."/>
            <person name="Nielsen J."/>
            <person name="Oakley B.R."/>
            <person name="Osmani S.A."/>
            <person name="Pakula T."/>
            <person name="Paszewski A."/>
            <person name="Paulsen I."/>
            <person name="Pilsyk S."/>
            <person name="Pocsi I."/>
            <person name="Punt P.J."/>
            <person name="Ram A.F."/>
            <person name="Ren Q."/>
            <person name="Robellet X."/>
            <person name="Robson G."/>
            <person name="Seiboth B."/>
            <person name="van Solingen P."/>
            <person name="Specht T."/>
            <person name="Sun J."/>
            <person name="Taheri-Talesh N."/>
            <person name="Takeshita N."/>
            <person name="Ussery D."/>
            <person name="vanKuyk P.A."/>
            <person name="Visser H."/>
            <person name="van de Vondervoort P.J."/>
            <person name="de Vries R.P."/>
            <person name="Walton J."/>
            <person name="Xiang X."/>
            <person name="Xiong Y."/>
            <person name="Zeng A.P."/>
            <person name="Brandt B.W."/>
            <person name="Cornell M.J."/>
            <person name="van den Hondel C.A."/>
            <person name="Visser J."/>
            <person name="Oliver S.G."/>
            <person name="Turner G."/>
        </authorList>
    </citation>
    <scope>GENOME REANNOTATION</scope>
    <source>
        <strain evidence="9">FGSC A4 / ATCC 38163 / CBS 112.46 / NRRL 194 / M139</strain>
    </source>
</reference>
<dbReference type="VEuPathDB" id="FungiDB:AN3744"/>
<dbReference type="AlphaFoldDB" id="Q5B6T6"/>
<dbReference type="Pfam" id="PF10236">
    <property type="entry name" value="DAP3"/>
    <property type="match status" value="1"/>
</dbReference>
<keyword evidence="9" id="KW-1185">Reference proteome</keyword>
<dbReference type="RefSeq" id="XP_661348.1">
    <property type="nucleotide sequence ID" value="XM_656256.2"/>
</dbReference>
<dbReference type="GeneID" id="2873168"/>